<organism evidence="3 4">
    <name type="scientific">Niastella yeongjuensis</name>
    <dbReference type="NCBI Taxonomy" id="354355"/>
    <lineage>
        <taxon>Bacteria</taxon>
        <taxon>Pseudomonadati</taxon>
        <taxon>Bacteroidota</taxon>
        <taxon>Chitinophagia</taxon>
        <taxon>Chitinophagales</taxon>
        <taxon>Chitinophagaceae</taxon>
        <taxon>Niastella</taxon>
    </lineage>
</organism>
<feature type="chain" id="PRO_5010733438" description="Lipid/polyisoprenoid-binding YceI-like domain-containing protein" evidence="1">
    <location>
        <begin position="20"/>
        <end position="179"/>
    </location>
</feature>
<dbReference type="InterPro" id="IPR036761">
    <property type="entry name" value="TTHA0802/YceI-like_sf"/>
</dbReference>
<comment type="caution">
    <text evidence="3">The sequence shown here is derived from an EMBL/GenBank/DDBJ whole genome shotgun (WGS) entry which is preliminary data.</text>
</comment>
<dbReference type="Pfam" id="PF04264">
    <property type="entry name" value="YceI"/>
    <property type="match status" value="1"/>
</dbReference>
<keyword evidence="4" id="KW-1185">Reference proteome</keyword>
<dbReference type="RefSeq" id="WP_165759096.1">
    <property type="nucleotide sequence ID" value="NZ_FOCZ01000007.1"/>
</dbReference>
<keyword evidence="1" id="KW-0732">Signal</keyword>
<reference evidence="4" key="1">
    <citation type="submission" date="2016-04" db="EMBL/GenBank/DDBJ databases">
        <authorList>
            <person name="Chen L."/>
            <person name="Zhuang W."/>
            <person name="Wang G."/>
        </authorList>
    </citation>
    <scope>NUCLEOTIDE SEQUENCE [LARGE SCALE GENOMIC DNA]</scope>
    <source>
        <strain evidence="4">17621</strain>
    </source>
</reference>
<accession>A0A1V9E4M0</accession>
<evidence type="ECO:0000259" key="2">
    <source>
        <dbReference type="SMART" id="SM00867"/>
    </source>
</evidence>
<evidence type="ECO:0000313" key="3">
    <source>
        <dbReference type="EMBL" id="OQP41058.1"/>
    </source>
</evidence>
<feature type="signal peptide" evidence="1">
    <location>
        <begin position="1"/>
        <end position="19"/>
    </location>
</feature>
<dbReference type="PANTHER" id="PTHR34406">
    <property type="entry name" value="PROTEIN YCEI"/>
    <property type="match status" value="1"/>
</dbReference>
<dbReference type="SUPFAM" id="SSF101874">
    <property type="entry name" value="YceI-like"/>
    <property type="match status" value="1"/>
</dbReference>
<feature type="domain" description="Lipid/polyisoprenoid-binding YceI-like" evidence="2">
    <location>
        <begin position="21"/>
        <end position="177"/>
    </location>
</feature>
<dbReference type="AlphaFoldDB" id="A0A1V9E4M0"/>
<dbReference type="STRING" id="354355.SAMN05660816_03893"/>
<sequence>MKKLMVIVLGLFLSFPLFSQSLTPIDSASEVTFKIKNLGFNTGGSFSGLAGNITFNPDNPDGCSFDVHIDANTVNTGVEMRDDHLRGSDYFDVKNHPQIRFVSQKVTGSKKNGTLFVSGKLTIKGVTKDISFPFTAQPVKDGYLFNGEFKINRRDFKVGGGSTVSDNLTVFLKVTARKV</sequence>
<dbReference type="EMBL" id="LVXG01000067">
    <property type="protein sequence ID" value="OQP41058.1"/>
    <property type="molecule type" value="Genomic_DNA"/>
</dbReference>
<gene>
    <name evidence="3" type="ORF">A4H97_15790</name>
</gene>
<evidence type="ECO:0000313" key="4">
    <source>
        <dbReference type="Proteomes" id="UP000192610"/>
    </source>
</evidence>
<protein>
    <recommendedName>
        <fullName evidence="2">Lipid/polyisoprenoid-binding YceI-like domain-containing protein</fullName>
    </recommendedName>
</protein>
<dbReference type="PANTHER" id="PTHR34406:SF1">
    <property type="entry name" value="PROTEIN YCEI"/>
    <property type="match status" value="1"/>
</dbReference>
<dbReference type="Proteomes" id="UP000192610">
    <property type="component" value="Unassembled WGS sequence"/>
</dbReference>
<name>A0A1V9E4M0_9BACT</name>
<evidence type="ECO:0000256" key="1">
    <source>
        <dbReference type="SAM" id="SignalP"/>
    </source>
</evidence>
<proteinExistence type="predicted"/>
<dbReference type="InterPro" id="IPR007372">
    <property type="entry name" value="Lipid/polyisoprenoid-bd_YceI"/>
</dbReference>
<dbReference type="Gene3D" id="2.40.128.110">
    <property type="entry name" value="Lipid/polyisoprenoid-binding, YceI-like"/>
    <property type="match status" value="1"/>
</dbReference>
<dbReference type="SMART" id="SM00867">
    <property type="entry name" value="YceI"/>
    <property type="match status" value="1"/>
</dbReference>